<reference evidence="1 2" key="1">
    <citation type="journal article" date="2019" name="New Phytol.">
        <title>Comparative genomics reveals unique wood-decay strategies and fruiting body development in the Schizophyllaceae.</title>
        <authorList>
            <person name="Almasi E."/>
            <person name="Sahu N."/>
            <person name="Krizsan K."/>
            <person name="Balint B."/>
            <person name="Kovacs G.M."/>
            <person name="Kiss B."/>
            <person name="Cseklye J."/>
            <person name="Drula E."/>
            <person name="Henrissat B."/>
            <person name="Nagy I."/>
            <person name="Chovatia M."/>
            <person name="Adam C."/>
            <person name="LaButti K."/>
            <person name="Lipzen A."/>
            <person name="Riley R."/>
            <person name="Grigoriev I.V."/>
            <person name="Nagy L.G."/>
        </authorList>
    </citation>
    <scope>NUCLEOTIDE SEQUENCE [LARGE SCALE GENOMIC DNA]</scope>
    <source>
        <strain evidence="1 2">NL-1724</strain>
    </source>
</reference>
<protein>
    <submittedName>
        <fullName evidence="1">Uncharacterized protein</fullName>
    </submittedName>
</protein>
<dbReference type="AlphaFoldDB" id="A0A550BZU2"/>
<comment type="caution">
    <text evidence="1">The sequence shown here is derived from an EMBL/GenBank/DDBJ whole genome shotgun (WGS) entry which is preliminary data.</text>
</comment>
<name>A0A550BZU2_9AGAR</name>
<keyword evidence="2" id="KW-1185">Reference proteome</keyword>
<proteinExistence type="predicted"/>
<gene>
    <name evidence="1" type="ORF">BD626DRAFT_573862</name>
</gene>
<dbReference type="Proteomes" id="UP000320762">
    <property type="component" value="Unassembled WGS sequence"/>
</dbReference>
<organism evidence="1 2">
    <name type="scientific">Schizophyllum amplum</name>
    <dbReference type="NCBI Taxonomy" id="97359"/>
    <lineage>
        <taxon>Eukaryota</taxon>
        <taxon>Fungi</taxon>
        <taxon>Dikarya</taxon>
        <taxon>Basidiomycota</taxon>
        <taxon>Agaricomycotina</taxon>
        <taxon>Agaricomycetes</taxon>
        <taxon>Agaricomycetidae</taxon>
        <taxon>Agaricales</taxon>
        <taxon>Schizophyllaceae</taxon>
        <taxon>Schizophyllum</taxon>
    </lineage>
</organism>
<evidence type="ECO:0000313" key="2">
    <source>
        <dbReference type="Proteomes" id="UP000320762"/>
    </source>
</evidence>
<sequence>MIRLGTSAFNIGEAIIAKREHLKHVQRDLLDAQKAVDDLEGMYWEVLFHCLDRDAAEGDVDEEQ</sequence>
<evidence type="ECO:0000313" key="1">
    <source>
        <dbReference type="EMBL" id="TRM58043.1"/>
    </source>
</evidence>
<dbReference type="EMBL" id="VDMD01000039">
    <property type="protein sequence ID" value="TRM58043.1"/>
    <property type="molecule type" value="Genomic_DNA"/>
</dbReference>
<accession>A0A550BZU2</accession>